<sequence>MIPKKDIENFEKAVESLRQYRRYELVDNKNRDLLNSLYVDPMDNDAILNLCLKDNTTVLVGRKGTGKSTVFMRMQNELRNREDIITCYIDVKNIFDKAKRNYTTINYLGLRDQREIETYSIQRKFIIEFVTELIKEIEKSYDSVWGKIMNKFGKSKPKSAIRELTEIRDRISNNKHLQKIELQTIQEVTNKSTTGTSTEWGEVPI</sequence>
<dbReference type="Gene3D" id="3.40.50.300">
    <property type="entry name" value="P-loop containing nucleotide triphosphate hydrolases"/>
    <property type="match status" value="1"/>
</dbReference>
<dbReference type="SUPFAM" id="SSF52540">
    <property type="entry name" value="P-loop containing nucleoside triphosphate hydrolases"/>
    <property type="match status" value="1"/>
</dbReference>
<dbReference type="InterPro" id="IPR027417">
    <property type="entry name" value="P-loop_NTPase"/>
</dbReference>
<dbReference type="Proteomes" id="UP001597231">
    <property type="component" value="Unassembled WGS sequence"/>
</dbReference>
<dbReference type="RefSeq" id="WP_381479596.1">
    <property type="nucleotide sequence ID" value="NZ_JBHTLT010000009.1"/>
</dbReference>
<keyword evidence="2" id="KW-1185">Reference proteome</keyword>
<evidence type="ECO:0000313" key="2">
    <source>
        <dbReference type="Proteomes" id="UP001597231"/>
    </source>
</evidence>
<protein>
    <submittedName>
        <fullName evidence="1">Uncharacterized protein</fullName>
    </submittedName>
</protein>
<reference evidence="2" key="1">
    <citation type="journal article" date="2019" name="Int. J. Syst. Evol. Microbiol.">
        <title>The Global Catalogue of Microorganisms (GCM) 10K type strain sequencing project: providing services to taxonomists for standard genome sequencing and annotation.</title>
        <authorList>
            <consortium name="The Broad Institute Genomics Platform"/>
            <consortium name="The Broad Institute Genome Sequencing Center for Infectious Disease"/>
            <person name="Wu L."/>
            <person name="Ma J."/>
        </authorList>
    </citation>
    <scope>NUCLEOTIDE SEQUENCE [LARGE SCALE GENOMIC DNA]</scope>
    <source>
        <strain evidence="2">CCUG 53915</strain>
    </source>
</reference>
<name>A0ABW3TSP0_9BACL</name>
<comment type="caution">
    <text evidence="1">The sequence shown here is derived from an EMBL/GenBank/DDBJ whole genome shotgun (WGS) entry which is preliminary data.</text>
</comment>
<dbReference type="EMBL" id="JBHTLT010000009">
    <property type="protein sequence ID" value="MFD1203771.1"/>
    <property type="molecule type" value="Genomic_DNA"/>
</dbReference>
<gene>
    <name evidence="1" type="ORF">ACFQ38_01315</name>
</gene>
<accession>A0ABW3TSP0</accession>
<organism evidence="1 2">
    <name type="scientific">Sporosarcina contaminans</name>
    <dbReference type="NCBI Taxonomy" id="633403"/>
    <lineage>
        <taxon>Bacteria</taxon>
        <taxon>Bacillati</taxon>
        <taxon>Bacillota</taxon>
        <taxon>Bacilli</taxon>
        <taxon>Bacillales</taxon>
        <taxon>Caryophanaceae</taxon>
        <taxon>Sporosarcina</taxon>
    </lineage>
</organism>
<proteinExistence type="predicted"/>
<evidence type="ECO:0000313" key="1">
    <source>
        <dbReference type="EMBL" id="MFD1203771.1"/>
    </source>
</evidence>